<dbReference type="PATRIC" id="fig|571913.6.peg.3357"/>
<keyword evidence="2" id="KW-1185">Reference proteome</keyword>
<accession>A0A0K1JQZ1</accession>
<evidence type="ECO:0000313" key="2">
    <source>
        <dbReference type="Proteomes" id="UP000066480"/>
    </source>
</evidence>
<evidence type="ECO:0000313" key="1">
    <source>
        <dbReference type="EMBL" id="AKU19008.1"/>
    </source>
</evidence>
<dbReference type="KEGG" id="lmoi:VV02_16555"/>
<dbReference type="EMBL" id="CP011112">
    <property type="protein sequence ID" value="AKU19008.1"/>
    <property type="molecule type" value="Genomic_DNA"/>
</dbReference>
<dbReference type="InterPro" id="IPR036249">
    <property type="entry name" value="Thioredoxin-like_sf"/>
</dbReference>
<protein>
    <recommendedName>
        <fullName evidence="3">Sucrase ferredoxin</fullName>
    </recommendedName>
</protein>
<sequence length="299" mass="32362">MLWADAELPAWGTASSARFWVVLEQAGPWGREAALNSHLDADVGHELTRACADAGGRLLLVRDPGRHADSTSRSTISRAWVAGGLASRPWLLEGEVEDPIELLRLPWEVLSDEDPDEVGLFLPQLEETREPLLLVCTNGRRDVCCAIRGRPAALDAAQRIPGRVLECSHIGGHRFAPTGIMLPSGQTWARLDGDRAELAYAAERRGEIPAELNDPAYDRGRSCLPPAAQAAQSWVRQQTGELGLVALRTADDAGEGLVEVHTHDGSTWRVRVTRVEGPSVRDTCGALSKPSITWAADPA</sequence>
<dbReference type="Proteomes" id="UP000066480">
    <property type="component" value="Chromosome"/>
</dbReference>
<reference evidence="1 2" key="1">
    <citation type="submission" date="2015-03" db="EMBL/GenBank/DDBJ databases">
        <title>Luteipulveratus halotolerans sp. nov., a novel actinobacterium (Dermacoccaceae) from Sarawak, Malaysia.</title>
        <authorList>
            <person name="Juboi H."/>
            <person name="Basik A."/>
            <person name="Shamsul S.S."/>
            <person name="Arnold P."/>
            <person name="Schmitt E.K."/>
            <person name="Sanglier J.-J."/>
            <person name="Yeo T."/>
        </authorList>
    </citation>
    <scope>NUCLEOTIDE SEQUENCE [LARGE SCALE GENOMIC DNA]</scope>
    <source>
        <strain evidence="1 2">MN07-A0370</strain>
    </source>
</reference>
<dbReference type="AlphaFoldDB" id="A0A0K1JQZ1"/>
<proteinExistence type="predicted"/>
<dbReference type="STRING" id="571913.VV02_16555"/>
<dbReference type="SUPFAM" id="SSF52833">
    <property type="entry name" value="Thioredoxin-like"/>
    <property type="match status" value="1"/>
</dbReference>
<name>A0A0K1JQZ1_9MICO</name>
<organism evidence="1 2">
    <name type="scientific">Luteipulveratus mongoliensis</name>
    <dbReference type="NCBI Taxonomy" id="571913"/>
    <lineage>
        <taxon>Bacteria</taxon>
        <taxon>Bacillati</taxon>
        <taxon>Actinomycetota</taxon>
        <taxon>Actinomycetes</taxon>
        <taxon>Micrococcales</taxon>
        <taxon>Dermacoccaceae</taxon>
        <taxon>Luteipulveratus</taxon>
    </lineage>
</organism>
<dbReference type="Pfam" id="PF06999">
    <property type="entry name" value="Suc_Fer-like"/>
    <property type="match status" value="1"/>
</dbReference>
<dbReference type="InterPro" id="IPR009737">
    <property type="entry name" value="Aim32/Apd1-like"/>
</dbReference>
<evidence type="ECO:0008006" key="3">
    <source>
        <dbReference type="Google" id="ProtNLM"/>
    </source>
</evidence>
<gene>
    <name evidence="1" type="ORF">VV02_16555</name>
</gene>